<dbReference type="Proteomes" id="UP000199537">
    <property type="component" value="Unassembled WGS sequence"/>
</dbReference>
<dbReference type="OrthoDB" id="1521787at2"/>
<organism evidence="1 2">
    <name type="scientific">Thermoflavifilum thermophilum</name>
    <dbReference type="NCBI Taxonomy" id="1393122"/>
    <lineage>
        <taxon>Bacteria</taxon>
        <taxon>Pseudomonadati</taxon>
        <taxon>Bacteroidota</taxon>
        <taxon>Chitinophagia</taxon>
        <taxon>Chitinophagales</taxon>
        <taxon>Chitinophagaceae</taxon>
        <taxon>Thermoflavifilum</taxon>
    </lineage>
</organism>
<evidence type="ECO:0000313" key="2">
    <source>
        <dbReference type="Proteomes" id="UP000199537"/>
    </source>
</evidence>
<dbReference type="STRING" id="1393122.SAMN05660895_1069"/>
<dbReference type="EMBL" id="FPCJ01000001">
    <property type="protein sequence ID" value="SFV31423.1"/>
    <property type="molecule type" value="Genomic_DNA"/>
</dbReference>
<reference evidence="2" key="1">
    <citation type="submission" date="2016-10" db="EMBL/GenBank/DDBJ databases">
        <authorList>
            <person name="Varghese N."/>
            <person name="Submissions S."/>
        </authorList>
    </citation>
    <scope>NUCLEOTIDE SEQUENCE [LARGE SCALE GENOMIC DNA]</scope>
    <source>
        <strain evidence="2">DSM 14807</strain>
    </source>
</reference>
<dbReference type="RefSeq" id="WP_092458682.1">
    <property type="nucleotide sequence ID" value="NZ_FPCJ01000001.1"/>
</dbReference>
<proteinExistence type="predicted"/>
<keyword evidence="2" id="KW-1185">Reference proteome</keyword>
<evidence type="ECO:0000313" key="1">
    <source>
        <dbReference type="EMBL" id="SFV31423.1"/>
    </source>
</evidence>
<gene>
    <name evidence="1" type="ORF">SAMN05660895_1069</name>
</gene>
<sequence>MKSGLLILCVVWGLLIFSAGTAQRKWRNAWEKAWQQAASCRDSNAVFSCLQQYGFADSLHTYEWAVKVGRTAKAETNMQLNGKDLNLGTDFFPLPCSGEGDWDASVLAGIQELNKPWLVNLQALYTSDSLTDTLQVMYVSARQAEQNGAQAWIAYGKLPEKWMQICDSTRFPRLSIPVIYLQYVMLQDGQSVRSTAHIRMKDSLLTTSLTAVCKQSSSPVLYIICRKGDLQACWLGMLSYAFLNRTTQTPVSLCVIGIPDHFPPVFSKTLAECLLSKNESAVPPILEISTDATISHPHVYICSQEAYWQSLLQSAFSNKWNISRQSCEALFQQMPAQIPIAHLQIPVVSASLSKEELSMHQQVYQFIRQMAEAKRSIEH</sequence>
<dbReference type="AlphaFoldDB" id="A0A1I7NA18"/>
<name>A0A1I7NA18_9BACT</name>
<accession>A0A1I7NA18</accession>
<protein>
    <submittedName>
        <fullName evidence="1">Uncharacterized protein</fullName>
    </submittedName>
</protein>